<dbReference type="InterPro" id="IPR045255">
    <property type="entry name" value="RanBP1-like"/>
</dbReference>
<proteinExistence type="predicted"/>
<comment type="caution">
    <text evidence="3">The sequence shown here is derived from an EMBL/GenBank/DDBJ whole genome shotgun (WGS) entry which is preliminary data.</text>
</comment>
<feature type="compositionally biased region" description="Basic and acidic residues" evidence="1">
    <location>
        <begin position="30"/>
        <end position="57"/>
    </location>
</feature>
<sequence>MCAEKLDLEKEKTAEEIKKQANDTTSPFLVKKESNKETTEKPEKNKEHEEQTKELEQKTGSDAVFLRSCKLYFLMPSTKKLETRGSGHIMILKSKSKLHKLIMIRDGIKLKGADHYISPSSKLVKAVNVEHSYIWVAVDDKSDAEENYKRTTYFATFKNEAEAEEFKKAYEAAQENNLAVFSEIKEQLAKKESEK</sequence>
<dbReference type="GO" id="GO:0005737">
    <property type="term" value="C:cytoplasm"/>
    <property type="evidence" value="ECO:0007669"/>
    <property type="project" value="TreeGrafter"/>
</dbReference>
<dbReference type="OrthoDB" id="2357150at2759"/>
<dbReference type="PANTHER" id="PTHR23138:SF87">
    <property type="entry name" value="E3 SUMO-PROTEIN LIGASE RANBP2"/>
    <property type="match status" value="1"/>
</dbReference>
<gene>
    <name evidence="3" type="primary">YRB1</name>
    <name evidence="3" type="ORF">EHP00_693</name>
</gene>
<dbReference type="InterPro" id="IPR011993">
    <property type="entry name" value="PH-like_dom_sf"/>
</dbReference>
<keyword evidence="4" id="KW-1185">Reference proteome</keyword>
<reference evidence="3 4" key="1">
    <citation type="journal article" date="2017" name="Environ. Microbiol.">
        <title>Decay of the glycolytic pathway and adaptation to intranuclear parasitism within Enterocytozoonidae microsporidia.</title>
        <authorList>
            <person name="Wiredu Boakye D."/>
            <person name="Jaroenlak P."/>
            <person name="Prachumwat A."/>
            <person name="Williams T.A."/>
            <person name="Bateman K.S."/>
            <person name="Itsathitphaisarn O."/>
            <person name="Sritunyalucksana K."/>
            <person name="Paszkiewicz K.H."/>
            <person name="Moore K.A."/>
            <person name="Stentiford G.D."/>
            <person name="Williams B.A."/>
        </authorList>
    </citation>
    <scope>NUCLEOTIDE SEQUENCE [LARGE SCALE GENOMIC DNA]</scope>
    <source>
        <strain evidence="3 4">TH1</strain>
    </source>
</reference>
<dbReference type="PROSITE" id="PS50196">
    <property type="entry name" value="RANBD1"/>
    <property type="match status" value="1"/>
</dbReference>
<evidence type="ECO:0000259" key="2">
    <source>
        <dbReference type="PROSITE" id="PS50196"/>
    </source>
</evidence>
<organism evidence="3 4">
    <name type="scientific">Ecytonucleospora hepatopenaei</name>
    <dbReference type="NCBI Taxonomy" id="646526"/>
    <lineage>
        <taxon>Eukaryota</taxon>
        <taxon>Fungi</taxon>
        <taxon>Fungi incertae sedis</taxon>
        <taxon>Microsporidia</taxon>
        <taxon>Enterocytozoonidae</taxon>
        <taxon>Ecytonucleospora</taxon>
    </lineage>
</organism>
<name>A0A1W0E3R1_9MICR</name>
<accession>A0A1W0E3R1</accession>
<evidence type="ECO:0000256" key="1">
    <source>
        <dbReference type="SAM" id="MobiDB-lite"/>
    </source>
</evidence>
<dbReference type="Proteomes" id="UP000192758">
    <property type="component" value="Unassembled WGS sequence"/>
</dbReference>
<dbReference type="Pfam" id="PF00638">
    <property type="entry name" value="Ran_BP1"/>
    <property type="match status" value="1"/>
</dbReference>
<dbReference type="InterPro" id="IPR000156">
    <property type="entry name" value="Ran_bind_dom"/>
</dbReference>
<dbReference type="STRING" id="646526.A0A1W0E3R1"/>
<dbReference type="EMBL" id="MNPJ01000024">
    <property type="protein sequence ID" value="OQS53871.1"/>
    <property type="molecule type" value="Genomic_DNA"/>
</dbReference>
<protein>
    <submittedName>
        <fullName evidence="3">YRB1</fullName>
    </submittedName>
</protein>
<feature type="region of interest" description="Disordered" evidence="1">
    <location>
        <begin position="15"/>
        <end position="57"/>
    </location>
</feature>
<feature type="domain" description="RanBD1" evidence="2">
    <location>
        <begin position="61"/>
        <end position="179"/>
    </location>
</feature>
<dbReference type="VEuPathDB" id="MicrosporidiaDB:EHP00_693"/>
<evidence type="ECO:0000313" key="3">
    <source>
        <dbReference type="EMBL" id="OQS53871.1"/>
    </source>
</evidence>
<dbReference type="AlphaFoldDB" id="A0A1W0E3R1"/>
<dbReference type="GO" id="GO:0005643">
    <property type="term" value="C:nuclear pore"/>
    <property type="evidence" value="ECO:0007669"/>
    <property type="project" value="TreeGrafter"/>
</dbReference>
<dbReference type="CDD" id="cd00835">
    <property type="entry name" value="RanBD_family"/>
    <property type="match status" value="1"/>
</dbReference>
<evidence type="ECO:0000313" key="4">
    <source>
        <dbReference type="Proteomes" id="UP000192758"/>
    </source>
</evidence>
<dbReference type="PANTHER" id="PTHR23138">
    <property type="entry name" value="RAN BINDING PROTEIN"/>
    <property type="match status" value="1"/>
</dbReference>
<dbReference type="Gene3D" id="2.30.29.30">
    <property type="entry name" value="Pleckstrin-homology domain (PH domain)/Phosphotyrosine-binding domain (PTB)"/>
    <property type="match status" value="1"/>
</dbReference>
<dbReference type="SUPFAM" id="SSF50729">
    <property type="entry name" value="PH domain-like"/>
    <property type="match status" value="1"/>
</dbReference>
<dbReference type="SMART" id="SM00160">
    <property type="entry name" value="RanBD"/>
    <property type="match status" value="1"/>
</dbReference>
<dbReference type="GO" id="GO:0005096">
    <property type="term" value="F:GTPase activator activity"/>
    <property type="evidence" value="ECO:0007669"/>
    <property type="project" value="TreeGrafter"/>
</dbReference>